<evidence type="ECO:0000256" key="3">
    <source>
        <dbReference type="PROSITE-ProRule" id="PRU00464"/>
    </source>
</evidence>
<sequence>MSGRLVNLLIASSPRLLGYAVGFSPATVATKSTPFGDTRSFGKTSNNMADEVAAAKEAAENYKSSDGDGAGPATVFDKLLSGECPCTKVHEDDVSLAFRDINPQAPIHVVVIPKNRDGLTKLSNAREDQKDILGHLMYVAQMVGKKECPDGFRIVINDGEHGAQSVYHLHLHVMGGRQMNWPPG</sequence>
<dbReference type="InterPro" id="IPR019808">
    <property type="entry name" value="Histidine_triad_CS"/>
</dbReference>
<dbReference type="PROSITE" id="PS51084">
    <property type="entry name" value="HIT_2"/>
    <property type="match status" value="1"/>
</dbReference>
<feature type="short sequence motif" description="Histidine triad motif" evidence="2 3">
    <location>
        <begin position="168"/>
        <end position="172"/>
    </location>
</feature>
<name>A0ABD3N9I4_9STRA</name>
<dbReference type="SUPFAM" id="SSF54197">
    <property type="entry name" value="HIT-like"/>
    <property type="match status" value="1"/>
</dbReference>
<organism evidence="5 6">
    <name type="scientific">Cyclotella atomus</name>
    <dbReference type="NCBI Taxonomy" id="382360"/>
    <lineage>
        <taxon>Eukaryota</taxon>
        <taxon>Sar</taxon>
        <taxon>Stramenopiles</taxon>
        <taxon>Ochrophyta</taxon>
        <taxon>Bacillariophyta</taxon>
        <taxon>Coscinodiscophyceae</taxon>
        <taxon>Thalassiosirophycidae</taxon>
        <taxon>Stephanodiscales</taxon>
        <taxon>Stephanodiscaceae</taxon>
        <taxon>Cyclotella</taxon>
    </lineage>
</organism>
<dbReference type="PRINTS" id="PR00332">
    <property type="entry name" value="HISTRIAD"/>
</dbReference>
<evidence type="ECO:0000313" key="6">
    <source>
        <dbReference type="Proteomes" id="UP001530400"/>
    </source>
</evidence>
<dbReference type="PROSITE" id="PS00892">
    <property type="entry name" value="HIT_1"/>
    <property type="match status" value="1"/>
</dbReference>
<keyword evidence="6" id="KW-1185">Reference proteome</keyword>
<feature type="domain" description="HIT" evidence="4">
    <location>
        <begin position="75"/>
        <end position="184"/>
    </location>
</feature>
<feature type="active site" description="Tele-AMP-histidine intermediate" evidence="1">
    <location>
        <position position="170"/>
    </location>
</feature>
<dbReference type="Pfam" id="PF01230">
    <property type="entry name" value="HIT"/>
    <property type="match status" value="1"/>
</dbReference>
<dbReference type="CDD" id="cd01276">
    <property type="entry name" value="PKCI_related"/>
    <property type="match status" value="1"/>
</dbReference>
<reference evidence="5 6" key="1">
    <citation type="submission" date="2024-10" db="EMBL/GenBank/DDBJ databases">
        <title>Updated reference genomes for cyclostephanoid diatoms.</title>
        <authorList>
            <person name="Roberts W.R."/>
            <person name="Alverson A.J."/>
        </authorList>
    </citation>
    <scope>NUCLEOTIDE SEQUENCE [LARGE SCALE GENOMIC DNA]</scope>
    <source>
        <strain evidence="5 6">AJA010-31</strain>
    </source>
</reference>
<comment type="caution">
    <text evidence="5">The sequence shown here is derived from an EMBL/GenBank/DDBJ whole genome shotgun (WGS) entry which is preliminary data.</text>
</comment>
<dbReference type="InterPro" id="IPR011146">
    <property type="entry name" value="HIT-like"/>
</dbReference>
<dbReference type="PANTHER" id="PTHR23089">
    <property type="entry name" value="HISTIDINE TRIAD HIT PROTEIN"/>
    <property type="match status" value="1"/>
</dbReference>
<dbReference type="FunFam" id="3.30.428.10:FF:000005">
    <property type="entry name" value="Histidine triad nucleotide-binding protein 1"/>
    <property type="match status" value="1"/>
</dbReference>
<dbReference type="EMBL" id="JALLPJ020001261">
    <property type="protein sequence ID" value="KAL3772745.1"/>
    <property type="molecule type" value="Genomic_DNA"/>
</dbReference>
<gene>
    <name evidence="5" type="ORF">ACHAWO_004107</name>
</gene>
<dbReference type="Gene3D" id="3.30.428.10">
    <property type="entry name" value="HIT-like"/>
    <property type="match status" value="1"/>
</dbReference>
<dbReference type="Proteomes" id="UP001530400">
    <property type="component" value="Unassembled WGS sequence"/>
</dbReference>
<dbReference type="InterPro" id="IPR036265">
    <property type="entry name" value="HIT-like_sf"/>
</dbReference>
<evidence type="ECO:0000313" key="5">
    <source>
        <dbReference type="EMBL" id="KAL3772745.1"/>
    </source>
</evidence>
<evidence type="ECO:0000259" key="4">
    <source>
        <dbReference type="PROSITE" id="PS51084"/>
    </source>
</evidence>
<accession>A0ABD3N9I4</accession>
<evidence type="ECO:0000256" key="2">
    <source>
        <dbReference type="PIRSR" id="PIRSR601310-3"/>
    </source>
</evidence>
<dbReference type="AlphaFoldDB" id="A0ABD3N9I4"/>
<evidence type="ECO:0000256" key="1">
    <source>
        <dbReference type="PIRSR" id="PIRSR601310-1"/>
    </source>
</evidence>
<protein>
    <recommendedName>
        <fullName evidence="4">HIT domain-containing protein</fullName>
    </recommendedName>
</protein>
<proteinExistence type="predicted"/>
<dbReference type="InterPro" id="IPR001310">
    <property type="entry name" value="Histidine_triad_HIT"/>
</dbReference>